<sequence>MNMRKFFAGVAAAATLLGGLALGAATANAAETTVTDNATFTFKAESKEQFDNAKLTAYKLVDYVNYGTETNPVYGVKTVAGVDRTKLRNALTKAGFQNVPTDDTTDLMAWAMNQKEVKDNQGKVTQVTFDWSQNRPWQSPSVTRKFADALLANNAFPAVSSNPTFNTATGDDKNGWTSTTTLPQGLYLFLDTAASTSTMSKAVPMIVGSGTVTDGKLALAGGAQVDLKNTKSENQKKSANATDAYVGQTIAYTLSYAIPDPVPDGYTLAFNDVPSKGLTVDFTSLKVTADTTQLDSTAYGVESSSLTDGKGDGTNKFVVTITNPSLYAGKTITVTYNATVTKDAEQAQGATYHEVWNKLVDNNGTTIPGTEPKTKIFSFDFTKVNA</sequence>
<comment type="caution">
    <text evidence="2">The sequence shown here is derived from an EMBL/GenBank/DDBJ whole genome shotgun (WGS) entry which is preliminary data.</text>
</comment>
<dbReference type="RefSeq" id="WP_244569271.1">
    <property type="nucleotide sequence ID" value="NZ_MWWY01000012.1"/>
</dbReference>
<protein>
    <submittedName>
        <fullName evidence="2">Collagen-binding protein</fullName>
    </submittedName>
</protein>
<evidence type="ECO:0000313" key="3">
    <source>
        <dbReference type="Proteomes" id="UP000216074"/>
    </source>
</evidence>
<proteinExistence type="predicted"/>
<evidence type="ECO:0000256" key="1">
    <source>
        <dbReference type="SAM" id="SignalP"/>
    </source>
</evidence>
<reference evidence="2 3" key="1">
    <citation type="journal article" date="2017" name="BMC Genomics">
        <title>Comparative genomic and phylogenomic analyses of the Bifidobacteriaceae family.</title>
        <authorList>
            <person name="Lugli G.A."/>
            <person name="Milani C."/>
            <person name="Turroni F."/>
            <person name="Duranti S."/>
            <person name="Mancabelli L."/>
            <person name="Mangifesta M."/>
            <person name="Ferrario C."/>
            <person name="Modesto M."/>
            <person name="Mattarelli P."/>
            <person name="Jiri K."/>
            <person name="van Sinderen D."/>
            <person name="Ventura M."/>
        </authorList>
    </citation>
    <scope>NUCLEOTIDE SEQUENCE [LARGE SCALE GENOMIC DNA]</scope>
    <source>
        <strain evidence="2 3">DSM 100202</strain>
    </source>
</reference>
<dbReference type="AlphaFoldDB" id="A0A261G2F9"/>
<gene>
    <name evidence="2" type="ORF">BHAP_0560</name>
</gene>
<keyword evidence="1" id="KW-0732">Signal</keyword>
<evidence type="ECO:0000313" key="2">
    <source>
        <dbReference type="EMBL" id="OZG65612.1"/>
    </source>
</evidence>
<dbReference type="GO" id="GO:0005975">
    <property type="term" value="P:carbohydrate metabolic process"/>
    <property type="evidence" value="ECO:0007669"/>
    <property type="project" value="UniProtKB-ARBA"/>
</dbReference>
<dbReference type="InterPro" id="IPR026466">
    <property type="entry name" value="Fim_isopep_form_D2_dom"/>
</dbReference>
<feature type="chain" id="PRO_5012695235" evidence="1">
    <location>
        <begin position="30"/>
        <end position="386"/>
    </location>
</feature>
<dbReference type="NCBIfam" id="TIGR04226">
    <property type="entry name" value="RrgB_K2N_iso_D2"/>
    <property type="match status" value="1"/>
</dbReference>
<dbReference type="Gene3D" id="2.60.40.10">
    <property type="entry name" value="Immunoglobulins"/>
    <property type="match status" value="1"/>
</dbReference>
<accession>A0A261G2F9</accession>
<dbReference type="EMBL" id="MWWY01000012">
    <property type="protein sequence ID" value="OZG65612.1"/>
    <property type="molecule type" value="Genomic_DNA"/>
</dbReference>
<dbReference type="Proteomes" id="UP000216074">
    <property type="component" value="Unassembled WGS sequence"/>
</dbReference>
<feature type="signal peptide" evidence="1">
    <location>
        <begin position="1"/>
        <end position="29"/>
    </location>
</feature>
<keyword evidence="3" id="KW-1185">Reference proteome</keyword>
<dbReference type="Gene3D" id="2.60.40.740">
    <property type="match status" value="1"/>
</dbReference>
<keyword evidence="2" id="KW-0176">Collagen</keyword>
<dbReference type="InterPro" id="IPR013783">
    <property type="entry name" value="Ig-like_fold"/>
</dbReference>
<name>A0A261G2F9_9BIFI</name>
<organism evidence="2 3">
    <name type="scientific">Bifidobacterium hapali</name>
    <dbReference type="NCBI Taxonomy" id="1630172"/>
    <lineage>
        <taxon>Bacteria</taxon>
        <taxon>Bacillati</taxon>
        <taxon>Actinomycetota</taxon>
        <taxon>Actinomycetes</taxon>
        <taxon>Bifidobacteriales</taxon>
        <taxon>Bifidobacteriaceae</taxon>
        <taxon>Bifidobacterium</taxon>
    </lineage>
</organism>